<comment type="caution">
    <text evidence="2">The sequence shown here is derived from an EMBL/GenBank/DDBJ whole genome shotgun (WGS) entry which is preliminary data.</text>
</comment>
<dbReference type="EMBL" id="QKYT01000004">
    <property type="protein sequence ID" value="RIA99476.1"/>
    <property type="molecule type" value="Genomic_DNA"/>
</dbReference>
<dbReference type="AlphaFoldDB" id="A0A397TRD8"/>
<proteinExistence type="predicted"/>
<feature type="region of interest" description="Disordered" evidence="1">
    <location>
        <begin position="1"/>
        <end position="23"/>
    </location>
</feature>
<reference evidence="2 3" key="1">
    <citation type="submission" date="2018-06" db="EMBL/GenBank/DDBJ databases">
        <title>Comparative genomics reveals the genomic features of Rhizophagus irregularis, R. cerebriforme, R. diaphanum and Gigaspora rosea, and their symbiotic lifestyle signature.</title>
        <authorList>
            <person name="Morin E."/>
            <person name="San Clemente H."/>
            <person name="Chen E.C.H."/>
            <person name="De La Providencia I."/>
            <person name="Hainaut M."/>
            <person name="Kuo A."/>
            <person name="Kohler A."/>
            <person name="Murat C."/>
            <person name="Tang N."/>
            <person name="Roy S."/>
            <person name="Loubradou J."/>
            <person name="Henrissat B."/>
            <person name="Grigoriev I.V."/>
            <person name="Corradi N."/>
            <person name="Roux C."/>
            <person name="Martin F.M."/>
        </authorList>
    </citation>
    <scope>NUCLEOTIDE SEQUENCE [LARGE SCALE GENOMIC DNA]</scope>
    <source>
        <strain evidence="2 3">DAOM 227022</strain>
    </source>
</reference>
<protein>
    <submittedName>
        <fullName evidence="2">Uncharacterized protein</fullName>
    </submittedName>
</protein>
<accession>A0A397TRD8</accession>
<dbReference type="Proteomes" id="UP000265703">
    <property type="component" value="Unassembled WGS sequence"/>
</dbReference>
<evidence type="ECO:0000256" key="1">
    <source>
        <dbReference type="SAM" id="MobiDB-lite"/>
    </source>
</evidence>
<evidence type="ECO:0000313" key="3">
    <source>
        <dbReference type="Proteomes" id="UP000265703"/>
    </source>
</evidence>
<name>A0A397TRD8_9GLOM</name>
<keyword evidence="3" id="KW-1185">Reference proteome</keyword>
<sequence>MDKKDTTSSISSLTDDGKIVSGSSLPLDESFKEFKNAVNDKLANMDQNIDTKVADIQKNMQEFFKEIMKKLENIESKQES</sequence>
<gene>
    <name evidence="2" type="ORF">C1645_747334</name>
</gene>
<evidence type="ECO:0000313" key="2">
    <source>
        <dbReference type="EMBL" id="RIA99476.1"/>
    </source>
</evidence>
<dbReference type="STRING" id="658196.A0A397TRD8"/>
<organism evidence="2 3">
    <name type="scientific">Glomus cerebriforme</name>
    <dbReference type="NCBI Taxonomy" id="658196"/>
    <lineage>
        <taxon>Eukaryota</taxon>
        <taxon>Fungi</taxon>
        <taxon>Fungi incertae sedis</taxon>
        <taxon>Mucoromycota</taxon>
        <taxon>Glomeromycotina</taxon>
        <taxon>Glomeromycetes</taxon>
        <taxon>Glomerales</taxon>
        <taxon>Glomeraceae</taxon>
        <taxon>Glomus</taxon>
    </lineage>
</organism>